<comment type="caution">
    <text evidence="3">The sequence shown here is derived from an EMBL/GenBank/DDBJ whole genome shotgun (WGS) entry which is preliminary data.</text>
</comment>
<dbReference type="PANTHER" id="PTHR12847:SF9">
    <property type="entry name" value="NECAP-LIKE PROTEIN CG9132"/>
    <property type="match status" value="1"/>
</dbReference>
<accession>A0A9P6B9B6</accession>
<dbReference type="Pfam" id="PF07933">
    <property type="entry name" value="DUF1681"/>
    <property type="match status" value="1"/>
</dbReference>
<dbReference type="PANTHER" id="PTHR12847">
    <property type="entry name" value="ATP-BINDING CASSETTE ABC TRANSPORTER-RELATED"/>
    <property type="match status" value="1"/>
</dbReference>
<dbReference type="SUPFAM" id="SSF50729">
    <property type="entry name" value="PH domain-like"/>
    <property type="match status" value="1"/>
</dbReference>
<evidence type="ECO:0000259" key="2">
    <source>
        <dbReference type="Pfam" id="PF07933"/>
    </source>
</evidence>
<dbReference type="Proteomes" id="UP000886523">
    <property type="component" value="Unassembled WGS sequence"/>
</dbReference>
<dbReference type="GO" id="GO:0030125">
    <property type="term" value="C:clathrin vesicle coat"/>
    <property type="evidence" value="ECO:0007669"/>
    <property type="project" value="TreeGrafter"/>
</dbReference>
<evidence type="ECO:0000313" key="3">
    <source>
        <dbReference type="EMBL" id="KAF9520001.1"/>
    </source>
</evidence>
<sequence>MDDFESVLFVARDISVYPVPPRTSIAGYKAEEWGDLTKFIWKGRMRIIETSKSCSIRLEDATTGEVFAEAPYDHTGTSVEAVLDSSRYFVLRVEAEGKRAYIGVGFPERPEAFDFNVALQDYTKRQKALLNPVSPSDEPEPSPHIPAGPKRDYSLKEGQTFSISIPGGGRIPTDPVYWGLEAGVDRRIFWGVWEVVGVVEAVCLYFLHPQA</sequence>
<dbReference type="OrthoDB" id="10265489at2759"/>
<dbReference type="CDD" id="cd13228">
    <property type="entry name" value="PHear_NECAP"/>
    <property type="match status" value="1"/>
</dbReference>
<feature type="domain" description="NECAP PHear" evidence="2">
    <location>
        <begin position="4"/>
        <end position="165"/>
    </location>
</feature>
<evidence type="ECO:0000256" key="1">
    <source>
        <dbReference type="SAM" id="MobiDB-lite"/>
    </source>
</evidence>
<proteinExistence type="predicted"/>
<organism evidence="3 4">
    <name type="scientific">Hydnum rufescens UP504</name>
    <dbReference type="NCBI Taxonomy" id="1448309"/>
    <lineage>
        <taxon>Eukaryota</taxon>
        <taxon>Fungi</taxon>
        <taxon>Dikarya</taxon>
        <taxon>Basidiomycota</taxon>
        <taxon>Agaricomycotina</taxon>
        <taxon>Agaricomycetes</taxon>
        <taxon>Cantharellales</taxon>
        <taxon>Hydnaceae</taxon>
        <taxon>Hydnum</taxon>
    </lineage>
</organism>
<dbReference type="AlphaFoldDB" id="A0A9P6B9B6"/>
<dbReference type="EMBL" id="MU128914">
    <property type="protein sequence ID" value="KAF9520001.1"/>
    <property type="molecule type" value="Genomic_DNA"/>
</dbReference>
<gene>
    <name evidence="3" type="ORF">BS47DRAFT_918793</name>
</gene>
<dbReference type="InterPro" id="IPR012466">
    <property type="entry name" value="NECAP_PHear"/>
</dbReference>
<name>A0A9P6B9B6_9AGAM</name>
<protein>
    <recommendedName>
        <fullName evidence="2">NECAP PHear domain-containing protein</fullName>
    </recommendedName>
</protein>
<keyword evidence="4" id="KW-1185">Reference proteome</keyword>
<dbReference type="InterPro" id="IPR011993">
    <property type="entry name" value="PH-like_dom_sf"/>
</dbReference>
<reference evidence="3" key="1">
    <citation type="journal article" date="2020" name="Nat. Commun.">
        <title>Large-scale genome sequencing of mycorrhizal fungi provides insights into the early evolution of symbiotic traits.</title>
        <authorList>
            <person name="Miyauchi S."/>
            <person name="Kiss E."/>
            <person name="Kuo A."/>
            <person name="Drula E."/>
            <person name="Kohler A."/>
            <person name="Sanchez-Garcia M."/>
            <person name="Morin E."/>
            <person name="Andreopoulos B."/>
            <person name="Barry K.W."/>
            <person name="Bonito G."/>
            <person name="Buee M."/>
            <person name="Carver A."/>
            <person name="Chen C."/>
            <person name="Cichocki N."/>
            <person name="Clum A."/>
            <person name="Culley D."/>
            <person name="Crous P.W."/>
            <person name="Fauchery L."/>
            <person name="Girlanda M."/>
            <person name="Hayes R.D."/>
            <person name="Keri Z."/>
            <person name="LaButti K."/>
            <person name="Lipzen A."/>
            <person name="Lombard V."/>
            <person name="Magnuson J."/>
            <person name="Maillard F."/>
            <person name="Murat C."/>
            <person name="Nolan M."/>
            <person name="Ohm R.A."/>
            <person name="Pangilinan J."/>
            <person name="Pereira M.F."/>
            <person name="Perotto S."/>
            <person name="Peter M."/>
            <person name="Pfister S."/>
            <person name="Riley R."/>
            <person name="Sitrit Y."/>
            <person name="Stielow J.B."/>
            <person name="Szollosi G."/>
            <person name="Zifcakova L."/>
            <person name="Stursova M."/>
            <person name="Spatafora J.W."/>
            <person name="Tedersoo L."/>
            <person name="Vaario L.M."/>
            <person name="Yamada A."/>
            <person name="Yan M."/>
            <person name="Wang P."/>
            <person name="Xu J."/>
            <person name="Bruns T."/>
            <person name="Baldrian P."/>
            <person name="Vilgalys R."/>
            <person name="Dunand C."/>
            <person name="Henrissat B."/>
            <person name="Grigoriev I.V."/>
            <person name="Hibbett D."/>
            <person name="Nagy L.G."/>
            <person name="Martin F.M."/>
        </authorList>
    </citation>
    <scope>NUCLEOTIDE SEQUENCE</scope>
    <source>
        <strain evidence="3">UP504</strain>
    </source>
</reference>
<dbReference type="GO" id="GO:0006897">
    <property type="term" value="P:endocytosis"/>
    <property type="evidence" value="ECO:0007669"/>
    <property type="project" value="InterPro"/>
</dbReference>
<dbReference type="Gene3D" id="2.30.29.30">
    <property type="entry name" value="Pleckstrin-homology domain (PH domain)/Phosphotyrosine-binding domain (PTB)"/>
    <property type="match status" value="1"/>
</dbReference>
<evidence type="ECO:0000313" key="4">
    <source>
        <dbReference type="Proteomes" id="UP000886523"/>
    </source>
</evidence>
<feature type="region of interest" description="Disordered" evidence="1">
    <location>
        <begin position="131"/>
        <end position="151"/>
    </location>
</feature>